<dbReference type="SUPFAM" id="SSF51126">
    <property type="entry name" value="Pectin lyase-like"/>
    <property type="match status" value="2"/>
</dbReference>
<comment type="caution">
    <text evidence="1">The sequence shown here is derived from an EMBL/GenBank/DDBJ whole genome shotgun (WGS) entry which is preliminary data.</text>
</comment>
<dbReference type="Proteomes" id="UP001249851">
    <property type="component" value="Unassembled WGS sequence"/>
</dbReference>
<evidence type="ECO:0000313" key="1">
    <source>
        <dbReference type="EMBL" id="KAK2563636.1"/>
    </source>
</evidence>
<dbReference type="EMBL" id="JARQWQ010000025">
    <property type="protein sequence ID" value="KAK2563636.1"/>
    <property type="molecule type" value="Genomic_DNA"/>
</dbReference>
<reference evidence="1" key="1">
    <citation type="journal article" date="2023" name="G3 (Bethesda)">
        <title>Whole genome assembly and annotation of the endangered Caribbean coral Acropora cervicornis.</title>
        <authorList>
            <person name="Selwyn J.D."/>
            <person name="Vollmer S.V."/>
        </authorList>
    </citation>
    <scope>NUCLEOTIDE SEQUENCE</scope>
    <source>
        <strain evidence="1">K2</strain>
    </source>
</reference>
<proteinExistence type="predicted"/>
<dbReference type="AlphaFoldDB" id="A0AAD9QLU4"/>
<sequence length="802" mass="89308">MKSESEYPETLVSISGSDSARCGHQSNPCKSIAQAVHRVNGNNGRIYLNGTGTEREPFNCSSGTQHGIEVQKNVSILGITSTPNVHISCFGGFLFRRTTERELSISLSNIVFQQTPLTFEGCNFVQLSKYSFRNASTAVKAYMRNISNTKLNIQSSSFLDNESVVRVELPNVIVKGVFVDVTLARNEVGRHQKRSRIVESLFRSKARKCYAKFTNVGCYSNRLLRYIEIECDESDIEIQNSSFYDHHIPYERGAALSLEATSHAVLHVFDSQFKNNKAIAGGALYLHSEKGTIEMLLSRVNFTECAAEKYGCTMLIGSPKSPRITNRTATFKLIANFNDIHVNNCSAIKARKRRTCNVFHFLVFSGNFTISDSSWTNNRNGTDATFVVRNTGGKTDITITKCFFVNNSARINWSVIFAALNTHAGSVLIENTTFSNQHKNIGDEENHALLITPEFRMKLCNVVISSRNATGLGIFRFAKTEPKDNKVNIDITKSTFLNSAQDIVVNLINAIDIKFTITNSIFATKNAGPKDFGISFTEKNVTMRNTSSTSIRLENVTFLSRPCNVFDQLSPGLKTIQIRNSTFKDAVCSHRQLSRYHHYFAGAASVTILSPPDILNKSGCVPKNRNENVHPLWNYKSTVIFQDSTFEGNAGLNAGAVILINGNVTFNRCKFENNFANKSSGHVYAAYGTGRIHFKDCSFLRTIKRPAANGVLFEKYAFLKSESGGPLVIENTTVVSNLTGRNRSPMVLISNGGYVHIDDKSSMKCSAGSKLLFENTTHFQYFLKETWTSPKFNINLSYKINN</sequence>
<name>A0AAD9QLU4_ACRCE</name>
<keyword evidence="2" id="KW-1185">Reference proteome</keyword>
<protein>
    <submittedName>
        <fullName evidence="1">Uncharacterized protein</fullName>
    </submittedName>
</protein>
<dbReference type="InterPro" id="IPR011050">
    <property type="entry name" value="Pectin_lyase_fold/virulence"/>
</dbReference>
<reference evidence="1" key="2">
    <citation type="journal article" date="2023" name="Science">
        <title>Genomic signatures of disease resistance in endangered staghorn corals.</title>
        <authorList>
            <person name="Vollmer S.V."/>
            <person name="Selwyn J.D."/>
            <person name="Despard B.A."/>
            <person name="Roesel C.L."/>
        </authorList>
    </citation>
    <scope>NUCLEOTIDE SEQUENCE</scope>
    <source>
        <strain evidence="1">K2</strain>
    </source>
</reference>
<evidence type="ECO:0000313" key="2">
    <source>
        <dbReference type="Proteomes" id="UP001249851"/>
    </source>
</evidence>
<organism evidence="1 2">
    <name type="scientific">Acropora cervicornis</name>
    <name type="common">Staghorn coral</name>
    <dbReference type="NCBI Taxonomy" id="6130"/>
    <lineage>
        <taxon>Eukaryota</taxon>
        <taxon>Metazoa</taxon>
        <taxon>Cnidaria</taxon>
        <taxon>Anthozoa</taxon>
        <taxon>Hexacorallia</taxon>
        <taxon>Scleractinia</taxon>
        <taxon>Astrocoeniina</taxon>
        <taxon>Acroporidae</taxon>
        <taxon>Acropora</taxon>
    </lineage>
</organism>
<gene>
    <name evidence="1" type="ORF">P5673_013375</name>
</gene>
<accession>A0AAD9QLU4</accession>